<dbReference type="EMBL" id="FPJO01000010">
    <property type="protein sequence ID" value="SFY06995.1"/>
    <property type="molecule type" value="Genomic_DNA"/>
</dbReference>
<dbReference type="AlphaFoldDB" id="A0A1K2C7Z3"/>
<dbReference type="Proteomes" id="UP000181909">
    <property type="component" value="Unassembled WGS sequence"/>
</dbReference>
<proteinExistence type="predicted"/>
<protein>
    <submittedName>
        <fullName evidence="1">Uncharacterized protein</fullName>
    </submittedName>
</protein>
<evidence type="ECO:0000313" key="2">
    <source>
        <dbReference type="Proteomes" id="UP000181909"/>
    </source>
</evidence>
<organism evidence="1 2">
    <name type="scientific">Streptomyces atratus</name>
    <dbReference type="NCBI Taxonomy" id="1893"/>
    <lineage>
        <taxon>Bacteria</taxon>
        <taxon>Bacillati</taxon>
        <taxon>Actinomycetota</taxon>
        <taxon>Actinomycetes</taxon>
        <taxon>Kitasatosporales</taxon>
        <taxon>Streptomycetaceae</taxon>
        <taxon>Streptomyces</taxon>
    </lineage>
</organism>
<sequence>MSATLSASACTMLAIVTVRYTGTPLRRAPSVMWPAPNRRTAVSTMYLSRLCGVVPEVTGYVAGKR</sequence>
<evidence type="ECO:0000313" key="1">
    <source>
        <dbReference type="EMBL" id="SFY06995.1"/>
    </source>
</evidence>
<name>A0A1K2C7Z3_STRAR</name>
<gene>
    <name evidence="1" type="ORF">SAMN02787144_1010115</name>
</gene>
<accession>A0A1K2C7Z3</accession>
<reference evidence="1 2" key="1">
    <citation type="submission" date="2016-11" db="EMBL/GenBank/DDBJ databases">
        <authorList>
            <person name="Jaros S."/>
            <person name="Januszkiewicz K."/>
            <person name="Wedrychowicz H."/>
        </authorList>
    </citation>
    <scope>NUCLEOTIDE SEQUENCE [LARGE SCALE GENOMIC DNA]</scope>
    <source>
        <strain evidence="1 2">OK807</strain>
    </source>
</reference>